<name>D0U246_9CAUD</name>
<organism evidence="1 2">
    <name type="scientific">Clavibacter phage CMP1</name>
    <dbReference type="NCBI Taxonomy" id="686439"/>
    <lineage>
        <taxon>Viruses</taxon>
        <taxon>Duplodnaviria</taxon>
        <taxon>Heunggongvirae</taxon>
        <taxon>Uroviricota</taxon>
        <taxon>Caudoviricetes</taxon>
        <taxon>Cimpunavirus</taxon>
        <taxon>Cimpunavirus CMP1</taxon>
    </lineage>
</organism>
<reference evidence="1 2" key="1">
    <citation type="journal article" date="2010" name="Microbiology">
        <title>The endolysins of bacteriophages CMP1 and CN77 are specific for the lysis of Clavibacter michiganensis strains.</title>
        <authorList>
            <person name="Wittmann J."/>
            <person name="Eichenlaub R."/>
            <person name="Dreiseikelmann B."/>
        </authorList>
    </citation>
    <scope>NUCLEOTIDE SEQUENCE [LARGE SCALE GENOMIC DNA]</scope>
</reference>
<protein>
    <submittedName>
        <fullName evidence="1">Uncharacterized protein</fullName>
    </submittedName>
</protein>
<gene>
    <name evidence="1" type="ORF">CMP1-62</name>
</gene>
<keyword evidence="2" id="KW-1185">Reference proteome</keyword>
<dbReference type="Proteomes" id="UP000002628">
    <property type="component" value="Segment"/>
</dbReference>
<evidence type="ECO:0000313" key="1">
    <source>
        <dbReference type="EMBL" id="ACY35970.1"/>
    </source>
</evidence>
<dbReference type="KEGG" id="vg:8684245"/>
<proteinExistence type="predicted"/>
<sequence length="61" mass="6609">MSALPINPTDEQIDEAYNLAYEAAPASSDYLRAARRALFQAGVEAERARAATEAELRRVGA</sequence>
<dbReference type="RefSeq" id="YP_003359153.1">
    <property type="nucleotide sequence ID" value="NC_013698.1"/>
</dbReference>
<accession>D0U246</accession>
<evidence type="ECO:0000313" key="2">
    <source>
        <dbReference type="Proteomes" id="UP000002628"/>
    </source>
</evidence>
<dbReference type="EMBL" id="GQ241246">
    <property type="protein sequence ID" value="ACY35970.1"/>
    <property type="molecule type" value="Genomic_DNA"/>
</dbReference>
<dbReference type="GeneID" id="8684245"/>